<keyword evidence="2" id="KW-0472">Membrane</keyword>
<evidence type="ECO:0000256" key="2">
    <source>
        <dbReference type="SAM" id="Phobius"/>
    </source>
</evidence>
<sequence length="741" mass="80582">MVDLILKPSSRSDERVRLVHYLAVPPRRLARGREHEQIWLALWASASKVADENPLKGWLAQAALHYYRTRGSVSLALRQAFEYLNRQALTFNQAQKTSSPFLGAAIVLRGKQAYLALSGPVHAYLFAGQEMRDALLPEQAGRGLGIGQTWGMRFYLWAAQPGAGGWLTLMPLSSEGQGLFKGVNLEAAEGVWVEVKAGSGQIRLAESQPVLSDMSLETSPPAPVREAEPGPAPSFQPGEARLLGGDIVGSSRPATRTSPAVSRAAPTPSMAGRHETTTATLPPRAQTTSATHSKVGSPAGWGHALAGVLWKLWQGWKRVAVPLKRGIDNVFSRVLPTESTPFRISPGTLAFLAVAIPLMVVTIAVIVYWQQGRMEQHRLYLQQAQQVVSQALGQSDPALKRVNLEAALTWVDKAEQYGQTTDSKSLRMTIYQNLDALAGIQRLVFQALLPGGIGGNFQIGKIVATQSEDLYVLDRNQGSILRLVATESGYALDSQFTCRPGQIGSLIVGPFVDMMALPVSNLHGAQVMAIDANGNLVYCGFKGGEPVLDAVALQPPDQGWGVVKSITVRQGNLVVMDAMQNGLYEYRGSQWDFVDRPKPLFGSQVIPLSNAKSLVAFQEDIFILYDDGHVSRCSGVSSVECQDPFPFRLSQDGQVQEVPRLDVTFSDWVLTPPPDPAIYLLESSGQSVYYVSLMLSVQQQFRPSLVDGERLPQQAATAFTVTPGRNIVMAFGNMLYSARLP</sequence>
<accession>A0ABU3NQL4</accession>
<keyword evidence="2" id="KW-1133">Transmembrane helix</keyword>
<organism evidence="3 4">
    <name type="scientific">Thermanaerothrix solaris</name>
    <dbReference type="NCBI Taxonomy" id="3058434"/>
    <lineage>
        <taxon>Bacteria</taxon>
        <taxon>Bacillati</taxon>
        <taxon>Chloroflexota</taxon>
        <taxon>Anaerolineae</taxon>
        <taxon>Anaerolineales</taxon>
        <taxon>Anaerolineaceae</taxon>
        <taxon>Thermanaerothrix</taxon>
    </lineage>
</organism>
<reference evidence="3 4" key="1">
    <citation type="submission" date="2023-07" db="EMBL/GenBank/DDBJ databases">
        <title>Novel species of Thermanaerothrix with wide hydrolytic capabilities.</title>
        <authorList>
            <person name="Zayulina K.S."/>
            <person name="Podosokorskaya O.A."/>
            <person name="Elcheninov A.G."/>
        </authorList>
    </citation>
    <scope>NUCLEOTIDE SEQUENCE [LARGE SCALE GENOMIC DNA]</scope>
    <source>
        <strain evidence="3 4">4228-RoL</strain>
    </source>
</reference>
<evidence type="ECO:0000256" key="1">
    <source>
        <dbReference type="SAM" id="MobiDB-lite"/>
    </source>
</evidence>
<dbReference type="RefSeq" id="WP_315625812.1">
    <property type="nucleotide sequence ID" value="NZ_JAUHMF010000002.1"/>
</dbReference>
<dbReference type="EMBL" id="JAUHMF010000002">
    <property type="protein sequence ID" value="MDT8899128.1"/>
    <property type="molecule type" value="Genomic_DNA"/>
</dbReference>
<protein>
    <submittedName>
        <fullName evidence="3">Uncharacterized protein</fullName>
    </submittedName>
</protein>
<evidence type="ECO:0000313" key="4">
    <source>
        <dbReference type="Proteomes" id="UP001254165"/>
    </source>
</evidence>
<feature type="compositionally biased region" description="Polar residues" evidence="1">
    <location>
        <begin position="277"/>
        <end position="294"/>
    </location>
</feature>
<proteinExistence type="predicted"/>
<name>A0ABU3NQL4_9CHLR</name>
<feature type="transmembrane region" description="Helical" evidence="2">
    <location>
        <begin position="349"/>
        <end position="369"/>
    </location>
</feature>
<evidence type="ECO:0000313" key="3">
    <source>
        <dbReference type="EMBL" id="MDT8899128.1"/>
    </source>
</evidence>
<gene>
    <name evidence="3" type="ORF">QYE77_12715</name>
</gene>
<feature type="region of interest" description="Disordered" evidence="1">
    <location>
        <begin position="211"/>
        <end position="297"/>
    </location>
</feature>
<keyword evidence="2" id="KW-0812">Transmembrane</keyword>
<keyword evidence="4" id="KW-1185">Reference proteome</keyword>
<dbReference type="Proteomes" id="UP001254165">
    <property type="component" value="Unassembled WGS sequence"/>
</dbReference>
<comment type="caution">
    <text evidence="3">The sequence shown here is derived from an EMBL/GenBank/DDBJ whole genome shotgun (WGS) entry which is preliminary data.</text>
</comment>